<reference evidence="1" key="2">
    <citation type="journal article" date="2012" name="PLoS ONE">
        <title>A Deeply Branching Thermophilic Bacterium with an Ancient Acetyl-CoA Pathway Dominates a Subsurface Ecosystem.</title>
        <authorList>
            <person name="Takami H."/>
            <person name="Noguchi H."/>
            <person name="Takaki Y."/>
            <person name="Uchiyama I."/>
            <person name="Toyoda A."/>
            <person name="Nishi S."/>
            <person name="Chee G.-J."/>
            <person name="Arai W."/>
            <person name="Nunoura T."/>
            <person name="Itoh T."/>
            <person name="Hattori M."/>
            <person name="Takai K."/>
        </authorList>
    </citation>
    <scope>NUCLEOTIDE SEQUENCE</scope>
</reference>
<name>H5SRL4_ACEAU</name>
<proteinExistence type="predicted"/>
<dbReference type="AlphaFoldDB" id="H5SRL4"/>
<sequence>MFKRRLYFMLALAALGVLAVGGWALAQLIFGMGEYPGGTLKVVYKFERAEFGPSIYTMEVKPNGDRFDITETVESKGRKADEVGSGFGPSGAAGAARARFEPRREDIIDLSPLSVLDEKKVELQPNQRYLLPDGAVLQTQNEDQIAGIKVIRAIYTHPNYPGQRVLFALANLETSKLLLFPPFLERQKDGKMVNRITLIEFSYKK</sequence>
<organism evidence="1">
    <name type="scientific">Acetithermum autotrophicum</name>
    <dbReference type="NCBI Taxonomy" id="1446466"/>
    <lineage>
        <taxon>Bacteria</taxon>
        <taxon>Candidatus Bipolaricaulota</taxon>
        <taxon>Candidatus Acetithermum</taxon>
    </lineage>
</organism>
<accession>H5SRL4</accession>
<protein>
    <submittedName>
        <fullName evidence="1">Uncharacterized protein</fullName>
    </submittedName>
</protein>
<evidence type="ECO:0000313" key="1">
    <source>
        <dbReference type="EMBL" id="BAL58731.1"/>
    </source>
</evidence>
<reference evidence="1" key="1">
    <citation type="journal article" date="2005" name="Environ. Microbiol.">
        <title>Genetic and functional properties of uncultivated thermophilic crenarchaeotes from a subsurface gold mine as revealed by analysis of genome fragments.</title>
        <authorList>
            <person name="Nunoura T."/>
            <person name="Hirayama H."/>
            <person name="Takami H."/>
            <person name="Oida H."/>
            <person name="Nishi S."/>
            <person name="Shimamura S."/>
            <person name="Suzuki Y."/>
            <person name="Inagaki F."/>
            <person name="Takai K."/>
            <person name="Nealson K.H."/>
            <person name="Horikoshi K."/>
        </authorList>
    </citation>
    <scope>NUCLEOTIDE SEQUENCE</scope>
</reference>
<gene>
    <name evidence="1" type="ORF">HGMM_OP2C279</name>
</gene>
<dbReference type="EMBL" id="AP011801">
    <property type="protein sequence ID" value="BAL58731.1"/>
    <property type="molecule type" value="Genomic_DNA"/>
</dbReference>